<keyword evidence="6" id="KW-1185">Reference proteome</keyword>
<keyword evidence="2" id="KW-0539">Nucleus</keyword>
<feature type="chain" id="PRO_5021766386" description="Xylanolytic transcriptional activator regulatory domain-containing protein" evidence="3">
    <location>
        <begin position="18"/>
        <end position="537"/>
    </location>
</feature>
<dbReference type="Proteomes" id="UP000319160">
    <property type="component" value="Unassembled WGS sequence"/>
</dbReference>
<evidence type="ECO:0000313" key="6">
    <source>
        <dbReference type="Proteomes" id="UP000319160"/>
    </source>
</evidence>
<dbReference type="GO" id="GO:0005634">
    <property type="term" value="C:nucleus"/>
    <property type="evidence" value="ECO:0007669"/>
    <property type="project" value="UniProtKB-SubCell"/>
</dbReference>
<evidence type="ECO:0000256" key="2">
    <source>
        <dbReference type="ARBA" id="ARBA00023242"/>
    </source>
</evidence>
<keyword evidence="3" id="KW-0732">Signal</keyword>
<dbReference type="GO" id="GO:0008270">
    <property type="term" value="F:zinc ion binding"/>
    <property type="evidence" value="ECO:0007669"/>
    <property type="project" value="InterPro"/>
</dbReference>
<dbReference type="PANTHER" id="PTHR31001:SF87">
    <property type="entry name" value="COL-21"/>
    <property type="match status" value="1"/>
</dbReference>
<gene>
    <name evidence="5" type="ORF">FHL15_003511</name>
</gene>
<accession>A0A553I5S7</accession>
<protein>
    <recommendedName>
        <fullName evidence="4">Xylanolytic transcriptional activator regulatory domain-containing protein</fullName>
    </recommendedName>
</protein>
<dbReference type="GO" id="GO:0006351">
    <property type="term" value="P:DNA-templated transcription"/>
    <property type="evidence" value="ECO:0007669"/>
    <property type="project" value="InterPro"/>
</dbReference>
<dbReference type="PANTHER" id="PTHR31001">
    <property type="entry name" value="UNCHARACTERIZED TRANSCRIPTIONAL REGULATORY PROTEIN"/>
    <property type="match status" value="1"/>
</dbReference>
<feature type="domain" description="Xylanolytic transcriptional activator regulatory" evidence="4">
    <location>
        <begin position="146"/>
        <end position="234"/>
    </location>
</feature>
<proteinExistence type="predicted"/>
<reference evidence="6" key="1">
    <citation type="submission" date="2019-06" db="EMBL/GenBank/DDBJ databases">
        <title>Draft genome sequence of the griseofulvin-producing fungus Xylaria cubensis strain G536.</title>
        <authorList>
            <person name="Mead M.E."/>
            <person name="Raja H.A."/>
            <person name="Steenwyk J.L."/>
            <person name="Knowles S.L."/>
            <person name="Oberlies N.H."/>
            <person name="Rokas A."/>
        </authorList>
    </citation>
    <scope>NUCLEOTIDE SEQUENCE [LARGE SCALE GENOMIC DNA]</scope>
    <source>
        <strain evidence="6">G536</strain>
    </source>
</reference>
<comment type="subcellular location">
    <subcellularLocation>
        <location evidence="1">Nucleus</location>
    </subcellularLocation>
</comment>
<dbReference type="Pfam" id="PF04082">
    <property type="entry name" value="Fungal_trans"/>
    <property type="match status" value="1"/>
</dbReference>
<feature type="signal peptide" evidence="3">
    <location>
        <begin position="1"/>
        <end position="17"/>
    </location>
</feature>
<comment type="caution">
    <text evidence="5">The sequence shown here is derived from an EMBL/GenBank/DDBJ whole genome shotgun (WGS) entry which is preliminary data.</text>
</comment>
<dbReference type="CDD" id="cd12148">
    <property type="entry name" value="fungal_TF_MHR"/>
    <property type="match status" value="1"/>
</dbReference>
<evidence type="ECO:0000313" key="5">
    <source>
        <dbReference type="EMBL" id="TRX95553.1"/>
    </source>
</evidence>
<dbReference type="EMBL" id="VFLP01000015">
    <property type="protein sequence ID" value="TRX95553.1"/>
    <property type="molecule type" value="Genomic_DNA"/>
</dbReference>
<dbReference type="InterPro" id="IPR050613">
    <property type="entry name" value="Sec_Metabolite_Reg"/>
</dbReference>
<organism evidence="5 6">
    <name type="scientific">Xylaria flabelliformis</name>
    <dbReference type="NCBI Taxonomy" id="2512241"/>
    <lineage>
        <taxon>Eukaryota</taxon>
        <taxon>Fungi</taxon>
        <taxon>Dikarya</taxon>
        <taxon>Ascomycota</taxon>
        <taxon>Pezizomycotina</taxon>
        <taxon>Sordariomycetes</taxon>
        <taxon>Xylariomycetidae</taxon>
        <taxon>Xylariales</taxon>
        <taxon>Xylariaceae</taxon>
        <taxon>Xylaria</taxon>
    </lineage>
</organism>
<dbReference type="STRING" id="2512241.A0A553I5S7"/>
<sequence length="537" mass="59762">MLLVVFMIVRELYPTQAARAVRVLPISGSSFTGKSRDHYIALRARLSNISALFSPAHIVQRLGISVKETNTSFPAEIVPEIQRALGQIPSRPIIDCLLQYFVAEVNWSNNIKGVEIAEIRDICSSVANILDTICSKLNGRGSLIRVQHLAFAGLGFLFQGQMNDFWAKLSCSVRVAQRIGVHLETSLWDGDTDQFEKEMGRRTFCSLYVLDSVLSFRMDHRSLFPDHLNAGNLPQMHLAPEVEYSADAPDAFTERVLQVKLVDFWKRQSLTTGLDYDVLAAQERYDKFVTEFLPTLPSVFCLEPDKQWDSRLPKLGLQRLIVHMAVFDSLCYNFRSVLLQTPSQIELLPGYKQVLLSSHKKALASAALKVLECSSVLHDMMGGPHNRYPGTIIPTFEAAVPLLWLCTDSSFLGDIMNVPLITGTPHPLSTGMACLSRHACMQAAKNAVDRLKALAEHSKPADAGARALAFLIARIECSSTQSHRQSESTETIDSAIEMVEIWKEGQLEDINSMFTMSDMLCGTNTTLPSEWGSYGTM</sequence>
<evidence type="ECO:0000256" key="1">
    <source>
        <dbReference type="ARBA" id="ARBA00004123"/>
    </source>
</evidence>
<evidence type="ECO:0000259" key="4">
    <source>
        <dbReference type="Pfam" id="PF04082"/>
    </source>
</evidence>
<evidence type="ECO:0000256" key="3">
    <source>
        <dbReference type="SAM" id="SignalP"/>
    </source>
</evidence>
<name>A0A553I5S7_9PEZI</name>
<dbReference type="AlphaFoldDB" id="A0A553I5S7"/>
<dbReference type="OrthoDB" id="5344325at2759"/>
<dbReference type="InterPro" id="IPR007219">
    <property type="entry name" value="XnlR_reg_dom"/>
</dbReference>
<dbReference type="GO" id="GO:0003677">
    <property type="term" value="F:DNA binding"/>
    <property type="evidence" value="ECO:0007669"/>
    <property type="project" value="InterPro"/>
</dbReference>